<evidence type="ECO:0000313" key="6">
    <source>
        <dbReference type="Proteomes" id="UP001221757"/>
    </source>
</evidence>
<name>A0AAD7DZP8_MYCRO</name>
<dbReference type="SUPFAM" id="SSF57756">
    <property type="entry name" value="Retrovirus zinc finger-like domains"/>
    <property type="match status" value="1"/>
</dbReference>
<proteinExistence type="predicted"/>
<evidence type="ECO:0000256" key="1">
    <source>
        <dbReference type="ARBA" id="ARBA00022664"/>
    </source>
</evidence>
<keyword evidence="6" id="KW-1185">Reference proteome</keyword>
<dbReference type="SMART" id="SM00343">
    <property type="entry name" value="ZnF_C2HC"/>
    <property type="match status" value="1"/>
</dbReference>
<reference evidence="5" key="1">
    <citation type="submission" date="2023-03" db="EMBL/GenBank/DDBJ databases">
        <title>Massive genome expansion in bonnet fungi (Mycena s.s.) driven by repeated elements and novel gene families across ecological guilds.</title>
        <authorList>
            <consortium name="Lawrence Berkeley National Laboratory"/>
            <person name="Harder C.B."/>
            <person name="Miyauchi S."/>
            <person name="Viragh M."/>
            <person name="Kuo A."/>
            <person name="Thoen E."/>
            <person name="Andreopoulos B."/>
            <person name="Lu D."/>
            <person name="Skrede I."/>
            <person name="Drula E."/>
            <person name="Henrissat B."/>
            <person name="Morin E."/>
            <person name="Kohler A."/>
            <person name="Barry K."/>
            <person name="LaButti K."/>
            <person name="Morin E."/>
            <person name="Salamov A."/>
            <person name="Lipzen A."/>
            <person name="Mereny Z."/>
            <person name="Hegedus B."/>
            <person name="Baldrian P."/>
            <person name="Stursova M."/>
            <person name="Weitz H."/>
            <person name="Taylor A."/>
            <person name="Grigoriev I.V."/>
            <person name="Nagy L.G."/>
            <person name="Martin F."/>
            <person name="Kauserud H."/>
        </authorList>
    </citation>
    <scope>NUCLEOTIDE SEQUENCE</scope>
    <source>
        <strain evidence="5">CBHHK067</strain>
    </source>
</reference>
<feature type="non-terminal residue" evidence="5">
    <location>
        <position position="1"/>
    </location>
</feature>
<feature type="domain" description="CCHC-type" evidence="4">
    <location>
        <begin position="7"/>
        <end position="22"/>
    </location>
</feature>
<dbReference type="AlphaFoldDB" id="A0AAD7DZP8"/>
<dbReference type="Proteomes" id="UP001221757">
    <property type="component" value="Unassembled WGS sequence"/>
</dbReference>
<organism evidence="5 6">
    <name type="scientific">Mycena rosella</name>
    <name type="common">Pink bonnet</name>
    <name type="synonym">Agaricus rosellus</name>
    <dbReference type="NCBI Taxonomy" id="1033263"/>
    <lineage>
        <taxon>Eukaryota</taxon>
        <taxon>Fungi</taxon>
        <taxon>Dikarya</taxon>
        <taxon>Basidiomycota</taxon>
        <taxon>Agaricomycotina</taxon>
        <taxon>Agaricomycetes</taxon>
        <taxon>Agaricomycetidae</taxon>
        <taxon>Agaricales</taxon>
        <taxon>Marasmiineae</taxon>
        <taxon>Mycenaceae</taxon>
        <taxon>Mycena</taxon>
    </lineage>
</organism>
<gene>
    <name evidence="5" type="ORF">B0H17DRAFT_924280</name>
</gene>
<sequence length="211" mass="23703">MLAKGLCFNCGEPGHLSRNCPKNQSVPSNRKGKPPGFATHAVHFGNSSARDALSEKSDSEPPSLRSVSDSSDSGSDSDDDNPPGLVRPGEADETFEDRLSFWARATEEYNQASQIQDSPRSRRLGDVLGNTVAALLEFFQPYPGDHLVPWSDDRREAVRFRILRPSEEHYVIEDSYFDEVIILPLEYVRVPAFHLMDWYARQRSTALGIEY</sequence>
<evidence type="ECO:0000256" key="3">
    <source>
        <dbReference type="SAM" id="MobiDB-lite"/>
    </source>
</evidence>
<dbReference type="GO" id="GO:0003676">
    <property type="term" value="F:nucleic acid binding"/>
    <property type="evidence" value="ECO:0007669"/>
    <property type="project" value="InterPro"/>
</dbReference>
<dbReference type="Gene3D" id="4.10.60.10">
    <property type="entry name" value="Zinc finger, CCHC-type"/>
    <property type="match status" value="1"/>
</dbReference>
<dbReference type="InterPro" id="IPR001878">
    <property type="entry name" value="Znf_CCHC"/>
</dbReference>
<keyword evidence="2" id="KW-0863">Zinc-finger</keyword>
<accession>A0AAD7DZP8</accession>
<feature type="region of interest" description="Disordered" evidence="3">
    <location>
        <begin position="13"/>
        <end position="90"/>
    </location>
</feature>
<dbReference type="EMBL" id="JARKIE010000017">
    <property type="protein sequence ID" value="KAJ7701564.1"/>
    <property type="molecule type" value="Genomic_DNA"/>
</dbReference>
<dbReference type="GO" id="GO:0006397">
    <property type="term" value="P:mRNA processing"/>
    <property type="evidence" value="ECO:0007669"/>
    <property type="project" value="UniProtKB-KW"/>
</dbReference>
<keyword evidence="1" id="KW-0507">mRNA processing</keyword>
<dbReference type="GO" id="GO:0008270">
    <property type="term" value="F:zinc ion binding"/>
    <property type="evidence" value="ECO:0007669"/>
    <property type="project" value="UniProtKB-KW"/>
</dbReference>
<keyword evidence="2" id="KW-0479">Metal-binding</keyword>
<comment type="caution">
    <text evidence="5">The sequence shown here is derived from an EMBL/GenBank/DDBJ whole genome shotgun (WGS) entry which is preliminary data.</text>
</comment>
<evidence type="ECO:0000259" key="4">
    <source>
        <dbReference type="PROSITE" id="PS50158"/>
    </source>
</evidence>
<dbReference type="Pfam" id="PF00098">
    <property type="entry name" value="zf-CCHC"/>
    <property type="match status" value="1"/>
</dbReference>
<evidence type="ECO:0000256" key="2">
    <source>
        <dbReference type="PROSITE-ProRule" id="PRU00047"/>
    </source>
</evidence>
<evidence type="ECO:0000313" key="5">
    <source>
        <dbReference type="EMBL" id="KAJ7701564.1"/>
    </source>
</evidence>
<dbReference type="PROSITE" id="PS50158">
    <property type="entry name" value="ZF_CCHC"/>
    <property type="match status" value="1"/>
</dbReference>
<dbReference type="InterPro" id="IPR036875">
    <property type="entry name" value="Znf_CCHC_sf"/>
</dbReference>
<keyword evidence="2" id="KW-0862">Zinc</keyword>
<protein>
    <recommendedName>
        <fullName evidence="4">CCHC-type domain-containing protein</fullName>
    </recommendedName>
</protein>